<evidence type="ECO:0000256" key="1">
    <source>
        <dbReference type="SAM" id="Phobius"/>
    </source>
</evidence>
<accession>A0A1X7HR17</accession>
<keyword evidence="1" id="KW-0472">Membrane</keyword>
<reference evidence="2 3" key="1">
    <citation type="submission" date="2017-04" db="EMBL/GenBank/DDBJ databases">
        <authorList>
            <person name="Afonso C.L."/>
            <person name="Miller P.J."/>
            <person name="Scott M.A."/>
            <person name="Spackman E."/>
            <person name="Goraichik I."/>
            <person name="Dimitrov K.M."/>
            <person name="Suarez D.L."/>
            <person name="Swayne D.E."/>
        </authorList>
    </citation>
    <scope>NUCLEOTIDE SEQUENCE [LARGE SCALE GENOMIC DNA]</scope>
    <source>
        <strain evidence="2 3">N3/975</strain>
    </source>
</reference>
<dbReference type="EMBL" id="LT840184">
    <property type="protein sequence ID" value="SMF91415.1"/>
    <property type="molecule type" value="Genomic_DNA"/>
</dbReference>
<gene>
    <name evidence="2" type="ORF">SAMN05661091_5448</name>
</gene>
<evidence type="ECO:0008006" key="4">
    <source>
        <dbReference type="Google" id="ProtNLM"/>
    </source>
</evidence>
<dbReference type="PANTHER" id="PTHR37305">
    <property type="entry name" value="INTEGRAL MEMBRANE PROTEIN-RELATED"/>
    <property type="match status" value="1"/>
</dbReference>
<feature type="transmembrane region" description="Helical" evidence="1">
    <location>
        <begin position="94"/>
        <end position="124"/>
    </location>
</feature>
<dbReference type="STRING" id="1313296.SAMN05661091_5448"/>
<feature type="transmembrane region" description="Helical" evidence="1">
    <location>
        <begin position="136"/>
        <end position="156"/>
    </location>
</feature>
<dbReference type="PANTHER" id="PTHR37305:SF1">
    <property type="entry name" value="MEMBRANE PROTEIN"/>
    <property type="match status" value="1"/>
</dbReference>
<feature type="transmembrane region" description="Helical" evidence="1">
    <location>
        <begin position="12"/>
        <end position="36"/>
    </location>
</feature>
<proteinExistence type="predicted"/>
<feature type="transmembrane region" description="Helical" evidence="1">
    <location>
        <begin position="213"/>
        <end position="237"/>
    </location>
</feature>
<dbReference type="AlphaFoldDB" id="A0A1X7HR17"/>
<protein>
    <recommendedName>
        <fullName evidence="4">ABC-2 type transport system permease protein</fullName>
    </recommendedName>
</protein>
<organism evidence="2 3">
    <name type="scientific">Paenibacillus uliginis N3/975</name>
    <dbReference type="NCBI Taxonomy" id="1313296"/>
    <lineage>
        <taxon>Bacteria</taxon>
        <taxon>Bacillati</taxon>
        <taxon>Bacillota</taxon>
        <taxon>Bacilli</taxon>
        <taxon>Bacillales</taxon>
        <taxon>Paenibacillaceae</taxon>
        <taxon>Paenibacillus</taxon>
    </lineage>
</organism>
<sequence length="242" mass="26166">MASYFRALSSEWLKLSSPVIWLQIILSPALALLIGITQGNSLMPWHVLVALMASMHALLFLPILTGMLGAMVCRYEHSGGGWKQLLVMPISRGAVYFAKFSIVGLILAATQLLFLGAVLVTGLFHGIKEPLPWDMIATSLLGGWAACLPLAALQLAVSTAWSSFAAPLALNVVFTIPNILVANSATYAPYYPWAQPLLAMMPSGEEGFGAFSVPFQTLMPVVIGGFLLFFIAGFIYFQRKEV</sequence>
<dbReference type="CDD" id="cd21809">
    <property type="entry name" value="ABC-2_lan_permease-like"/>
    <property type="match status" value="1"/>
</dbReference>
<evidence type="ECO:0000313" key="2">
    <source>
        <dbReference type="EMBL" id="SMF91415.1"/>
    </source>
</evidence>
<keyword evidence="1" id="KW-1133">Transmembrane helix</keyword>
<name>A0A1X7HR17_9BACL</name>
<dbReference type="Proteomes" id="UP000192940">
    <property type="component" value="Chromosome I"/>
</dbReference>
<keyword evidence="3" id="KW-1185">Reference proteome</keyword>
<dbReference type="RefSeq" id="WP_208916055.1">
    <property type="nucleotide sequence ID" value="NZ_LT840184.1"/>
</dbReference>
<keyword evidence="1" id="KW-0812">Transmembrane</keyword>
<dbReference type="Pfam" id="PF12730">
    <property type="entry name" value="ABC2_membrane_4"/>
    <property type="match status" value="1"/>
</dbReference>
<feature type="transmembrane region" description="Helical" evidence="1">
    <location>
        <begin position="48"/>
        <end position="73"/>
    </location>
</feature>
<feature type="transmembrane region" description="Helical" evidence="1">
    <location>
        <begin position="168"/>
        <end position="193"/>
    </location>
</feature>
<evidence type="ECO:0000313" key="3">
    <source>
        <dbReference type="Proteomes" id="UP000192940"/>
    </source>
</evidence>